<dbReference type="RefSeq" id="WP_282839199.1">
    <property type="nucleotide sequence ID" value="NZ_JASCXW010000010.1"/>
</dbReference>
<name>A0AAW6U825_9MOLU</name>
<keyword evidence="3" id="KW-1185">Reference proteome</keyword>
<feature type="domain" description="GLUG" evidence="1">
    <location>
        <begin position="279"/>
        <end position="305"/>
    </location>
</feature>
<evidence type="ECO:0000313" key="2">
    <source>
        <dbReference type="EMBL" id="MDI6452774.1"/>
    </source>
</evidence>
<feature type="domain" description="GLUG" evidence="1">
    <location>
        <begin position="236"/>
        <end position="262"/>
    </location>
</feature>
<dbReference type="AlphaFoldDB" id="A0AAW6U825"/>
<protein>
    <submittedName>
        <fullName evidence="2">GLUG motif-containing protein</fullName>
    </submittedName>
</protein>
<reference evidence="2" key="1">
    <citation type="submission" date="2023-05" db="EMBL/GenBank/DDBJ databases">
        <title>Mariniplasma microaerophilum sp. nov., a novel anaerobic mollicute isolated from terrestrial mud volcano, Taman Peninsula, Russia.</title>
        <authorList>
            <person name="Khomyakova M.A."/>
            <person name="Merkel A.Y."/>
            <person name="Slobodkin A.I."/>
        </authorList>
    </citation>
    <scope>NUCLEOTIDE SEQUENCE</scope>
    <source>
        <strain evidence="2">M4Ah</strain>
    </source>
</reference>
<evidence type="ECO:0000313" key="3">
    <source>
        <dbReference type="Proteomes" id="UP001431532"/>
    </source>
</evidence>
<organism evidence="2 3">
    <name type="scientific">Peloplasma aerotolerans</name>
    <dbReference type="NCBI Taxonomy" id="3044389"/>
    <lineage>
        <taxon>Bacteria</taxon>
        <taxon>Bacillati</taxon>
        <taxon>Mycoplasmatota</taxon>
        <taxon>Mollicutes</taxon>
        <taxon>Acholeplasmatales</taxon>
        <taxon>Acholeplasmataceae</taxon>
        <taxon>Peloplasma</taxon>
    </lineage>
</organism>
<dbReference type="EMBL" id="JASCXW010000010">
    <property type="protein sequence ID" value="MDI6452774.1"/>
    <property type="molecule type" value="Genomic_DNA"/>
</dbReference>
<dbReference type="Pfam" id="PF07581">
    <property type="entry name" value="Glug"/>
    <property type="match status" value="2"/>
</dbReference>
<comment type="caution">
    <text evidence="2">The sequence shown here is derived from an EMBL/GenBank/DDBJ whole genome shotgun (WGS) entry which is preliminary data.</text>
</comment>
<sequence length="388" mass="40310">MKCKLNKKSIIAFLGTVLLLFNFGITYAFWASSIQGDINQANANVSIGSWQFLPPGFVGVSQNGNGNFITLDQIGTPEYPASGNYKLVENINYLNNSFTPIANFSGQFHGDGFVISNLTVSSTASVIGIFAQNSGLITQVGFQNINISSSTTNDLTVGGVVGNNMGTISFVYSTGSIDVDSIKSTTVNNETMTQQLFVGGIAGLNSGTIHHTHSSMSIIADSTASAASPRSIVTANTYAGGLVGRNASTGSITISYATGSINASATGIRSNGNSTSNAYSYAGGLVGENINTASVSHSFAIGNITSVATSTNTQISYAGGLIGQGSSTTSYRLNTQSITGGTINTTGISTTATNLQSESFVTANLGWSTDNWLFQTSLYPRLKSNLYN</sequence>
<dbReference type="InterPro" id="IPR011493">
    <property type="entry name" value="GLUG"/>
</dbReference>
<dbReference type="Gene3D" id="2.160.20.110">
    <property type="match status" value="1"/>
</dbReference>
<dbReference type="Proteomes" id="UP001431532">
    <property type="component" value="Unassembled WGS sequence"/>
</dbReference>
<proteinExistence type="predicted"/>
<evidence type="ECO:0000259" key="1">
    <source>
        <dbReference type="Pfam" id="PF07581"/>
    </source>
</evidence>
<gene>
    <name evidence="2" type="ORF">QJ521_04290</name>
</gene>
<accession>A0AAW6U825</accession>